<comment type="caution">
    <text evidence="2">The sequence shown here is derived from an EMBL/GenBank/DDBJ whole genome shotgun (WGS) entry which is preliminary data.</text>
</comment>
<dbReference type="Proteomes" id="UP000661435">
    <property type="component" value="Unassembled WGS sequence"/>
</dbReference>
<proteinExistence type="predicted"/>
<keyword evidence="1" id="KW-0472">Membrane</keyword>
<dbReference type="RefSeq" id="WP_186907406.1">
    <property type="nucleotide sequence ID" value="NZ_JACOPP010000007.1"/>
</dbReference>
<evidence type="ECO:0000256" key="1">
    <source>
        <dbReference type="SAM" id="Phobius"/>
    </source>
</evidence>
<dbReference type="EMBL" id="JACOPP010000007">
    <property type="protein sequence ID" value="MBC5733512.1"/>
    <property type="molecule type" value="Genomic_DNA"/>
</dbReference>
<keyword evidence="1" id="KW-1133">Transmembrane helix</keyword>
<accession>A0A8J6JDW8</accession>
<organism evidence="2 3">
    <name type="scientific">Lawsonibacter hominis</name>
    <dbReference type="NCBI Taxonomy" id="2763053"/>
    <lineage>
        <taxon>Bacteria</taxon>
        <taxon>Bacillati</taxon>
        <taxon>Bacillota</taxon>
        <taxon>Clostridia</taxon>
        <taxon>Eubacteriales</taxon>
        <taxon>Oscillospiraceae</taxon>
        <taxon>Lawsonibacter</taxon>
    </lineage>
</organism>
<evidence type="ECO:0000313" key="3">
    <source>
        <dbReference type="Proteomes" id="UP000661435"/>
    </source>
</evidence>
<name>A0A8J6JDW8_9FIRM</name>
<dbReference type="AlphaFoldDB" id="A0A8J6JDW8"/>
<protein>
    <submittedName>
        <fullName evidence="2">Tat pathway signal protein</fullName>
    </submittedName>
</protein>
<feature type="transmembrane region" description="Helical" evidence="1">
    <location>
        <begin position="34"/>
        <end position="54"/>
    </location>
</feature>
<reference evidence="2" key="1">
    <citation type="submission" date="2020-08" db="EMBL/GenBank/DDBJ databases">
        <title>Genome public.</title>
        <authorList>
            <person name="Liu C."/>
            <person name="Sun Q."/>
        </authorList>
    </citation>
    <scope>NUCLEOTIDE SEQUENCE</scope>
    <source>
        <strain evidence="2">NSJ-51</strain>
    </source>
</reference>
<evidence type="ECO:0000313" key="2">
    <source>
        <dbReference type="EMBL" id="MBC5733512.1"/>
    </source>
</evidence>
<sequence>MPIILAGFVLLPFLLGAVIQYAVCRFTRRKRWRVLPGLAAAVLALLIAAGRWNLWASEQVSPLTQVLFFPGLPALALLAGLFAGWRFWKWFWRPRVVDGR</sequence>
<feature type="transmembrane region" description="Helical" evidence="1">
    <location>
        <begin position="66"/>
        <end position="88"/>
    </location>
</feature>
<gene>
    <name evidence="2" type="ORF">H8S57_07200</name>
</gene>
<keyword evidence="1" id="KW-0812">Transmembrane</keyword>
<keyword evidence="3" id="KW-1185">Reference proteome</keyword>